<evidence type="ECO:0000313" key="4">
    <source>
        <dbReference type="Proteomes" id="UP000326380"/>
    </source>
</evidence>
<dbReference type="EMBL" id="VTWU01000004">
    <property type="protein sequence ID" value="KAA9332145.1"/>
    <property type="molecule type" value="Genomic_DNA"/>
</dbReference>
<dbReference type="AlphaFoldDB" id="A0A7L4ZXE6"/>
<feature type="compositionally biased region" description="Low complexity" evidence="1">
    <location>
        <begin position="25"/>
        <end position="37"/>
    </location>
</feature>
<sequence>MKKYAPALLVLAALAVAAPAAAQTKKTSKTSSKSSGKSSGGGGGAGYSTGIGLRGGGYASGLTVKHFTGGNNVAIEGLLTTEYQAKGARFTLLFEKHYAVLPEFKHLQFYFGGGAHVGAYRRYYYYGVPYRWKGHKKEYYYVQYYAEDKLYPVVGADLVLGLEYKIDDLPLVVGIDYKPYFDIFDGGSGLYNDAALSLRFTF</sequence>
<feature type="chain" id="PRO_5043433902" evidence="2">
    <location>
        <begin position="23"/>
        <end position="202"/>
    </location>
</feature>
<name>A0A7L4ZXE6_9BACT</name>
<keyword evidence="2" id="KW-0732">Signal</keyword>
<comment type="caution">
    <text evidence="3">The sequence shown here is derived from an EMBL/GenBank/DDBJ whole genome shotgun (WGS) entry which is preliminary data.</text>
</comment>
<feature type="signal peptide" evidence="2">
    <location>
        <begin position="1"/>
        <end position="22"/>
    </location>
</feature>
<evidence type="ECO:0000256" key="2">
    <source>
        <dbReference type="SAM" id="SignalP"/>
    </source>
</evidence>
<evidence type="ECO:0000256" key="1">
    <source>
        <dbReference type="SAM" id="MobiDB-lite"/>
    </source>
</evidence>
<reference evidence="3 4" key="1">
    <citation type="submission" date="2019-09" db="EMBL/GenBank/DDBJ databases">
        <title>Genome sequence of Hymenobacter sp. M3.</title>
        <authorList>
            <person name="Srinivasan S."/>
        </authorList>
    </citation>
    <scope>NUCLEOTIDE SEQUENCE [LARGE SCALE GENOMIC DNA]</scope>
    <source>
        <strain evidence="3 4">M3</strain>
    </source>
</reference>
<gene>
    <name evidence="3" type="ORF">F0P96_11695</name>
</gene>
<feature type="region of interest" description="Disordered" evidence="1">
    <location>
        <begin position="25"/>
        <end position="44"/>
    </location>
</feature>
<dbReference type="Proteomes" id="UP000326380">
    <property type="component" value="Unassembled WGS sequence"/>
</dbReference>
<proteinExistence type="predicted"/>
<accession>A0A7L4ZXE6</accession>
<dbReference type="RefSeq" id="WP_151079087.1">
    <property type="nucleotide sequence ID" value="NZ_CP047647.1"/>
</dbReference>
<organism evidence="3 4">
    <name type="scientific">Hymenobacter busanensis</name>
    <dbReference type="NCBI Taxonomy" id="2607656"/>
    <lineage>
        <taxon>Bacteria</taxon>
        <taxon>Pseudomonadati</taxon>
        <taxon>Bacteroidota</taxon>
        <taxon>Cytophagia</taxon>
        <taxon>Cytophagales</taxon>
        <taxon>Hymenobacteraceae</taxon>
        <taxon>Hymenobacter</taxon>
    </lineage>
</organism>
<protein>
    <submittedName>
        <fullName evidence="3">Uncharacterized protein</fullName>
    </submittedName>
</protein>
<evidence type="ECO:0000313" key="3">
    <source>
        <dbReference type="EMBL" id="KAA9332145.1"/>
    </source>
</evidence>
<keyword evidence="4" id="KW-1185">Reference proteome</keyword>